<dbReference type="Proteomes" id="UP000198635">
    <property type="component" value="Unassembled WGS sequence"/>
</dbReference>
<name>A0A1I3RDQ8_9BACT</name>
<protein>
    <recommendedName>
        <fullName evidence="2">dUTP diphosphatase</fullName>
        <ecNumber evidence="2">3.6.1.23</ecNumber>
    </recommendedName>
</protein>
<dbReference type="STRING" id="52560.SAMN04488082_10395"/>
<accession>A0A1I3RDQ8</accession>
<dbReference type="EMBL" id="FORX01000003">
    <property type="protein sequence ID" value="SFJ43326.1"/>
    <property type="molecule type" value="Genomic_DNA"/>
</dbReference>
<dbReference type="NCBIfam" id="NF001862">
    <property type="entry name" value="PRK00601.1"/>
    <property type="match status" value="1"/>
</dbReference>
<dbReference type="NCBIfam" id="TIGR00576">
    <property type="entry name" value="dut"/>
    <property type="match status" value="1"/>
</dbReference>
<dbReference type="Gene3D" id="2.70.40.10">
    <property type="match status" value="1"/>
</dbReference>
<evidence type="ECO:0000259" key="6">
    <source>
        <dbReference type="Pfam" id="PF00692"/>
    </source>
</evidence>
<dbReference type="InterPro" id="IPR008181">
    <property type="entry name" value="dUTPase"/>
</dbReference>
<dbReference type="GO" id="GO:0004170">
    <property type="term" value="F:dUTP diphosphatase activity"/>
    <property type="evidence" value="ECO:0007669"/>
    <property type="project" value="UniProtKB-EC"/>
</dbReference>
<keyword evidence="4" id="KW-0546">Nucleotide metabolism</keyword>
<organism evidence="7 8">
    <name type="scientific">Desulfomicrobium apsheronum</name>
    <dbReference type="NCBI Taxonomy" id="52560"/>
    <lineage>
        <taxon>Bacteria</taxon>
        <taxon>Pseudomonadati</taxon>
        <taxon>Thermodesulfobacteriota</taxon>
        <taxon>Desulfovibrionia</taxon>
        <taxon>Desulfovibrionales</taxon>
        <taxon>Desulfomicrobiaceae</taxon>
        <taxon>Desulfomicrobium</taxon>
    </lineage>
</organism>
<evidence type="ECO:0000256" key="1">
    <source>
        <dbReference type="ARBA" id="ARBA00006581"/>
    </source>
</evidence>
<evidence type="ECO:0000256" key="3">
    <source>
        <dbReference type="ARBA" id="ARBA00022801"/>
    </source>
</evidence>
<evidence type="ECO:0000313" key="8">
    <source>
        <dbReference type="Proteomes" id="UP000198635"/>
    </source>
</evidence>
<reference evidence="8" key="1">
    <citation type="submission" date="2016-10" db="EMBL/GenBank/DDBJ databases">
        <authorList>
            <person name="Varghese N."/>
            <person name="Submissions S."/>
        </authorList>
    </citation>
    <scope>NUCLEOTIDE SEQUENCE [LARGE SCALE GENOMIC DNA]</scope>
    <source>
        <strain evidence="8">DSM 5918</strain>
    </source>
</reference>
<evidence type="ECO:0000256" key="5">
    <source>
        <dbReference type="ARBA" id="ARBA00047686"/>
    </source>
</evidence>
<dbReference type="Pfam" id="PF00692">
    <property type="entry name" value="dUTPase"/>
    <property type="match status" value="1"/>
</dbReference>
<dbReference type="SUPFAM" id="SSF51283">
    <property type="entry name" value="dUTPase-like"/>
    <property type="match status" value="1"/>
</dbReference>
<dbReference type="InterPro" id="IPR036157">
    <property type="entry name" value="dUTPase-like_sf"/>
</dbReference>
<dbReference type="PANTHER" id="PTHR11241">
    <property type="entry name" value="DEOXYURIDINE 5'-TRIPHOSPHATE NUCLEOTIDOHYDROLASE"/>
    <property type="match status" value="1"/>
</dbReference>
<gene>
    <name evidence="7" type="ORF">SAMN04488082_10395</name>
</gene>
<evidence type="ECO:0000256" key="2">
    <source>
        <dbReference type="ARBA" id="ARBA00012379"/>
    </source>
</evidence>
<keyword evidence="3 7" id="KW-0378">Hydrolase</keyword>
<dbReference type="GO" id="GO:0000287">
    <property type="term" value="F:magnesium ion binding"/>
    <property type="evidence" value="ECO:0007669"/>
    <property type="project" value="InterPro"/>
</dbReference>
<dbReference type="OrthoDB" id="9809956at2"/>
<dbReference type="PANTHER" id="PTHR11241:SF0">
    <property type="entry name" value="DEOXYURIDINE 5'-TRIPHOSPHATE NUCLEOTIDOHYDROLASE"/>
    <property type="match status" value="1"/>
</dbReference>
<sequence>MNPCSGIVSMPVKVRFLSETCPPEKFNYATSGSAGIDLRACMAEAEVLIPPGGRHRFPTGIAVECTMPGVAGFVYSRSGLGTKDGLVVSQGVGVIDPDYRGEILVSLLNTSDQTRTVTRGQRIAQLVFQPVVRAEIIPQENLSDTARGAGGFGHTGTI</sequence>
<dbReference type="GO" id="GO:0006226">
    <property type="term" value="P:dUMP biosynthetic process"/>
    <property type="evidence" value="ECO:0007669"/>
    <property type="project" value="InterPro"/>
</dbReference>
<proteinExistence type="inferred from homology"/>
<dbReference type="InterPro" id="IPR033704">
    <property type="entry name" value="dUTPase_trimeric"/>
</dbReference>
<keyword evidence="8" id="KW-1185">Reference proteome</keyword>
<dbReference type="CDD" id="cd07557">
    <property type="entry name" value="trimeric_dUTPase"/>
    <property type="match status" value="1"/>
</dbReference>
<feature type="domain" description="dUTPase-like" evidence="6">
    <location>
        <begin position="26"/>
        <end position="156"/>
    </location>
</feature>
<dbReference type="GO" id="GO:0046081">
    <property type="term" value="P:dUTP catabolic process"/>
    <property type="evidence" value="ECO:0007669"/>
    <property type="project" value="InterPro"/>
</dbReference>
<dbReference type="EC" id="3.6.1.23" evidence="2"/>
<dbReference type="RefSeq" id="WP_092372954.1">
    <property type="nucleotide sequence ID" value="NZ_FORX01000003.1"/>
</dbReference>
<evidence type="ECO:0000256" key="4">
    <source>
        <dbReference type="ARBA" id="ARBA00023080"/>
    </source>
</evidence>
<dbReference type="AlphaFoldDB" id="A0A1I3RDQ8"/>
<evidence type="ECO:0000313" key="7">
    <source>
        <dbReference type="EMBL" id="SFJ43326.1"/>
    </source>
</evidence>
<comment type="catalytic activity">
    <reaction evidence="5">
        <text>dUTP + H2O = dUMP + diphosphate + H(+)</text>
        <dbReference type="Rhea" id="RHEA:10248"/>
        <dbReference type="ChEBI" id="CHEBI:15377"/>
        <dbReference type="ChEBI" id="CHEBI:15378"/>
        <dbReference type="ChEBI" id="CHEBI:33019"/>
        <dbReference type="ChEBI" id="CHEBI:61555"/>
        <dbReference type="ChEBI" id="CHEBI:246422"/>
        <dbReference type="EC" id="3.6.1.23"/>
    </reaction>
</comment>
<comment type="similarity">
    <text evidence="1">Belongs to the dUTPase family.</text>
</comment>
<dbReference type="InterPro" id="IPR029054">
    <property type="entry name" value="dUTPase-like"/>
</dbReference>